<sequence>MRSNLQSYHDVIYVVSSILTQMFGCTQLAGNYRKLCNPSTKEILEPDVVRIIGEYASSGAVNTSFSNLADAFLEKHVDP</sequence>
<name>A0AAQ3WCK8_PASNO</name>
<accession>A0AAQ3WCK8</accession>
<reference evidence="1 2" key="1">
    <citation type="submission" date="2024-02" db="EMBL/GenBank/DDBJ databases">
        <title>High-quality chromosome-scale genome assembly of Pensacola bahiagrass (Paspalum notatum Flugge var. saurae).</title>
        <authorList>
            <person name="Vega J.M."/>
            <person name="Podio M."/>
            <person name="Orjuela J."/>
            <person name="Siena L.A."/>
            <person name="Pessino S.C."/>
            <person name="Combes M.C."/>
            <person name="Mariac C."/>
            <person name="Albertini E."/>
            <person name="Pupilli F."/>
            <person name="Ortiz J.P.A."/>
            <person name="Leblanc O."/>
        </authorList>
    </citation>
    <scope>NUCLEOTIDE SEQUENCE [LARGE SCALE GENOMIC DNA]</scope>
    <source>
        <strain evidence="1">R1</strain>
        <tissue evidence="1">Leaf</tissue>
    </source>
</reference>
<proteinExistence type="predicted"/>
<protein>
    <submittedName>
        <fullName evidence="1">Uncharacterized protein</fullName>
    </submittedName>
</protein>
<gene>
    <name evidence="1" type="ORF">U9M48_008079</name>
</gene>
<evidence type="ECO:0000313" key="1">
    <source>
        <dbReference type="EMBL" id="WVZ57732.1"/>
    </source>
</evidence>
<keyword evidence="2" id="KW-1185">Reference proteome</keyword>
<dbReference type="EMBL" id="CP144746">
    <property type="protein sequence ID" value="WVZ57732.1"/>
    <property type="molecule type" value="Genomic_DNA"/>
</dbReference>
<evidence type="ECO:0000313" key="2">
    <source>
        <dbReference type="Proteomes" id="UP001341281"/>
    </source>
</evidence>
<dbReference type="AlphaFoldDB" id="A0AAQ3WCK8"/>
<dbReference type="Proteomes" id="UP001341281">
    <property type="component" value="Chromosome 02"/>
</dbReference>
<organism evidence="1 2">
    <name type="scientific">Paspalum notatum var. saurae</name>
    <dbReference type="NCBI Taxonomy" id="547442"/>
    <lineage>
        <taxon>Eukaryota</taxon>
        <taxon>Viridiplantae</taxon>
        <taxon>Streptophyta</taxon>
        <taxon>Embryophyta</taxon>
        <taxon>Tracheophyta</taxon>
        <taxon>Spermatophyta</taxon>
        <taxon>Magnoliopsida</taxon>
        <taxon>Liliopsida</taxon>
        <taxon>Poales</taxon>
        <taxon>Poaceae</taxon>
        <taxon>PACMAD clade</taxon>
        <taxon>Panicoideae</taxon>
        <taxon>Andropogonodae</taxon>
        <taxon>Paspaleae</taxon>
        <taxon>Paspalinae</taxon>
        <taxon>Paspalum</taxon>
    </lineage>
</organism>